<proteinExistence type="predicted"/>
<reference evidence="3" key="1">
    <citation type="submission" date="2020-10" db="EMBL/GenBank/DDBJ databases">
        <authorList>
            <person name="Gilroy R."/>
        </authorList>
    </citation>
    <scope>NUCLEOTIDE SEQUENCE</scope>
    <source>
        <strain evidence="3">ChiHjej13B12-12457</strain>
    </source>
</reference>
<dbReference type="Pfam" id="PF13715">
    <property type="entry name" value="CarbopepD_reg_2"/>
    <property type="match status" value="1"/>
</dbReference>
<dbReference type="EMBL" id="DVHI01000036">
    <property type="protein sequence ID" value="HIR62460.1"/>
    <property type="molecule type" value="Genomic_DNA"/>
</dbReference>
<dbReference type="AlphaFoldDB" id="A0A9D1E090"/>
<sequence length="765" mass="85602">MKTFITSIALMILLTAIPAAAQNITVTGKVTDTRQEPVPFASVVLRSLPDSAVVAGSMTGDDGGFSLSAPEGSSYLLTVSFIGYLPHEQVCGTSTDLGDIVLADDVQMLEEAVVVAHRVEHRPNGYHINLRNDPIAKGRQATEMLSFLPGVSTDDESVQILSRTTHAIYIDGIKIQDYSELKALQASQIESVDIDYMSGVEEAADAQGGVIRIKLKKQADGGFSGYLQASAGANMYGYGGESARNIFRARTGNLSIYNTLAYVRQRYFSDNVSEYLFKETGSDILSREEYRSWGGYLSDRLNLSYEINPNHSLGVSGYIHTYRNSPYTNTFYTGSDSTSQLYAPSRTDKYQGVFNYTWNINDKGGKLAVTADYLRTNNTVDQFLTPEGGPEEDHGHTFQTTDMVCVRPTLNYPAGKGMISAGADVQYVHFRDLSTTQMQPAGLHTVMTGWQPAVFAEYSGSVKNFSYEAGLRAQINWMDVTAESVHNRNLQWGILPMASLMYLINPQKGHTIALQYKRTMNDLPYSAISSFRQYSSPHSYVVGNPELVPETQDEVMLMAGFFNKLTVMAGYIHLSNPIIYMTYVDPGQPDVSYNMPENGKYNSLAVFGVEGNLKPFKWWTVKPMVSLLLQYAKTSRYTVSNQAMWKFSLSNNFSFSPTFGGTLNAYYEPESRMLDALWKPVAQVNGSLYKTFLDDRLELRLDFTLWRYGRRTIIETPVYMQSVWNRTKETRAELTLTWNFSGGKKVNVRRNADSIQDYKQITDQR</sequence>
<organism evidence="3 4">
    <name type="scientific">Candidatus Coprenecus avistercoris</name>
    <dbReference type="NCBI Taxonomy" id="2840730"/>
    <lineage>
        <taxon>Bacteria</taxon>
        <taxon>Pseudomonadati</taxon>
        <taxon>Bacteroidota</taxon>
        <taxon>Bacteroidia</taxon>
        <taxon>Bacteroidales</taxon>
        <taxon>Rikenellaceae</taxon>
        <taxon>Rikenellaceae incertae sedis</taxon>
        <taxon>Candidatus Coprenecus</taxon>
    </lineage>
</organism>
<dbReference type="InterPro" id="IPR041700">
    <property type="entry name" value="OMP_b-brl_3"/>
</dbReference>
<protein>
    <submittedName>
        <fullName evidence="3">Outer membrane beta-barrel protein</fullName>
    </submittedName>
</protein>
<gene>
    <name evidence="3" type="ORF">IAC94_02915</name>
</gene>
<dbReference type="SUPFAM" id="SSF56935">
    <property type="entry name" value="Porins"/>
    <property type="match status" value="1"/>
</dbReference>
<evidence type="ECO:0000256" key="1">
    <source>
        <dbReference type="SAM" id="SignalP"/>
    </source>
</evidence>
<keyword evidence="1" id="KW-0732">Signal</keyword>
<dbReference type="SUPFAM" id="SSF49464">
    <property type="entry name" value="Carboxypeptidase regulatory domain-like"/>
    <property type="match status" value="1"/>
</dbReference>
<dbReference type="Proteomes" id="UP000886744">
    <property type="component" value="Unassembled WGS sequence"/>
</dbReference>
<accession>A0A9D1E090</accession>
<dbReference type="Gene3D" id="2.60.40.1120">
    <property type="entry name" value="Carboxypeptidase-like, regulatory domain"/>
    <property type="match status" value="1"/>
</dbReference>
<evidence type="ECO:0000259" key="2">
    <source>
        <dbReference type="Pfam" id="PF14905"/>
    </source>
</evidence>
<dbReference type="Pfam" id="PF14905">
    <property type="entry name" value="OMP_b-brl_3"/>
    <property type="match status" value="1"/>
</dbReference>
<feature type="signal peptide" evidence="1">
    <location>
        <begin position="1"/>
        <end position="21"/>
    </location>
</feature>
<evidence type="ECO:0000313" key="4">
    <source>
        <dbReference type="Proteomes" id="UP000886744"/>
    </source>
</evidence>
<feature type="domain" description="Outer membrane protein beta-barrel" evidence="2">
    <location>
        <begin position="359"/>
        <end position="738"/>
    </location>
</feature>
<evidence type="ECO:0000313" key="3">
    <source>
        <dbReference type="EMBL" id="HIR62460.1"/>
    </source>
</evidence>
<comment type="caution">
    <text evidence="3">The sequence shown here is derived from an EMBL/GenBank/DDBJ whole genome shotgun (WGS) entry which is preliminary data.</text>
</comment>
<reference evidence="3" key="2">
    <citation type="journal article" date="2021" name="PeerJ">
        <title>Extensive microbial diversity within the chicken gut microbiome revealed by metagenomics and culture.</title>
        <authorList>
            <person name="Gilroy R."/>
            <person name="Ravi A."/>
            <person name="Getino M."/>
            <person name="Pursley I."/>
            <person name="Horton D.L."/>
            <person name="Alikhan N.F."/>
            <person name="Baker D."/>
            <person name="Gharbi K."/>
            <person name="Hall N."/>
            <person name="Watson M."/>
            <person name="Adriaenssens E.M."/>
            <person name="Foster-Nyarko E."/>
            <person name="Jarju S."/>
            <person name="Secka A."/>
            <person name="Antonio M."/>
            <person name="Oren A."/>
            <person name="Chaudhuri R.R."/>
            <person name="La Ragione R."/>
            <person name="Hildebrand F."/>
            <person name="Pallen M.J."/>
        </authorList>
    </citation>
    <scope>NUCLEOTIDE SEQUENCE</scope>
    <source>
        <strain evidence="3">ChiHjej13B12-12457</strain>
    </source>
</reference>
<feature type="chain" id="PRO_5039082748" evidence="1">
    <location>
        <begin position="22"/>
        <end position="765"/>
    </location>
</feature>
<dbReference type="InterPro" id="IPR008969">
    <property type="entry name" value="CarboxyPept-like_regulatory"/>
</dbReference>
<name>A0A9D1E090_9BACT</name>